<reference evidence="3 4" key="1">
    <citation type="journal article" date="2020" name="Mol. Plant">
        <title>The Chromosome-Based Rubber Tree Genome Provides New Insights into Spurge Genome Evolution and Rubber Biosynthesis.</title>
        <authorList>
            <person name="Liu J."/>
            <person name="Shi C."/>
            <person name="Shi C.C."/>
            <person name="Li W."/>
            <person name="Zhang Q.J."/>
            <person name="Zhang Y."/>
            <person name="Li K."/>
            <person name="Lu H.F."/>
            <person name="Shi C."/>
            <person name="Zhu S.T."/>
            <person name="Xiao Z.Y."/>
            <person name="Nan H."/>
            <person name="Yue Y."/>
            <person name="Zhu X.G."/>
            <person name="Wu Y."/>
            <person name="Hong X.N."/>
            <person name="Fan G.Y."/>
            <person name="Tong Y."/>
            <person name="Zhang D."/>
            <person name="Mao C.L."/>
            <person name="Liu Y.L."/>
            <person name="Hao S.J."/>
            <person name="Liu W.Q."/>
            <person name="Lv M.Q."/>
            <person name="Zhang H.B."/>
            <person name="Liu Y."/>
            <person name="Hu-Tang G.R."/>
            <person name="Wang J.P."/>
            <person name="Wang J.H."/>
            <person name="Sun Y.H."/>
            <person name="Ni S.B."/>
            <person name="Chen W.B."/>
            <person name="Zhang X.C."/>
            <person name="Jiao Y.N."/>
            <person name="Eichler E.E."/>
            <person name="Li G.H."/>
            <person name="Liu X."/>
            <person name="Gao L.Z."/>
        </authorList>
    </citation>
    <scope>NUCLEOTIDE SEQUENCE [LARGE SCALE GENOMIC DNA]</scope>
    <source>
        <strain evidence="4">cv. GT1</strain>
        <tissue evidence="3">Leaf</tissue>
    </source>
</reference>
<dbReference type="AlphaFoldDB" id="A0A6A6K0P3"/>
<proteinExistence type="predicted"/>
<feature type="signal peptide" evidence="2">
    <location>
        <begin position="1"/>
        <end position="16"/>
    </location>
</feature>
<keyword evidence="4" id="KW-1185">Reference proteome</keyword>
<sequence>MAILLSALTVLPCAAAEEYSRWRSGSPKPRRSPFWKFARWLPVPIWGGGPNIEIIGSHSPREHVQSRTDVVIDASCTVTWKPSDGKQQTVCVITTDGDNLRVVGSEGSTVNITGSKHNRHSYLVLEGILSLKASWKPRQSPKQQVSMDVHADGRVNVASASVQQCGAKGEKLIFEGCRVRLGDIPLGIALEQGFWKQPSTPVVTPTPETAQQSPSQRAAHIPPPQPIQASSPSSHLVEVLMFDAMDKLVTLSSTAIAR</sequence>
<evidence type="ECO:0000256" key="1">
    <source>
        <dbReference type="SAM" id="MobiDB-lite"/>
    </source>
</evidence>
<feature type="chain" id="PRO_5025336245" evidence="2">
    <location>
        <begin position="17"/>
        <end position="258"/>
    </location>
</feature>
<feature type="region of interest" description="Disordered" evidence="1">
    <location>
        <begin position="200"/>
        <end position="232"/>
    </location>
</feature>
<evidence type="ECO:0000313" key="4">
    <source>
        <dbReference type="Proteomes" id="UP000467840"/>
    </source>
</evidence>
<dbReference type="Proteomes" id="UP000467840">
    <property type="component" value="Unassembled WGS sequence"/>
</dbReference>
<organism evidence="3 4">
    <name type="scientific">Hevea brasiliensis</name>
    <name type="common">Para rubber tree</name>
    <name type="synonym">Siphonia brasiliensis</name>
    <dbReference type="NCBI Taxonomy" id="3981"/>
    <lineage>
        <taxon>Eukaryota</taxon>
        <taxon>Viridiplantae</taxon>
        <taxon>Streptophyta</taxon>
        <taxon>Embryophyta</taxon>
        <taxon>Tracheophyta</taxon>
        <taxon>Spermatophyta</taxon>
        <taxon>Magnoliopsida</taxon>
        <taxon>eudicotyledons</taxon>
        <taxon>Gunneridae</taxon>
        <taxon>Pentapetalae</taxon>
        <taxon>rosids</taxon>
        <taxon>fabids</taxon>
        <taxon>Malpighiales</taxon>
        <taxon>Euphorbiaceae</taxon>
        <taxon>Crotonoideae</taxon>
        <taxon>Micrandreae</taxon>
        <taxon>Hevea</taxon>
    </lineage>
</organism>
<comment type="caution">
    <text evidence="3">The sequence shown here is derived from an EMBL/GenBank/DDBJ whole genome shotgun (WGS) entry which is preliminary data.</text>
</comment>
<evidence type="ECO:0000313" key="3">
    <source>
        <dbReference type="EMBL" id="KAF2282064.1"/>
    </source>
</evidence>
<protein>
    <submittedName>
        <fullName evidence="3">Uncharacterized protein</fullName>
    </submittedName>
</protein>
<dbReference type="EMBL" id="JAAGAX010000511">
    <property type="protein sequence ID" value="KAF2282064.1"/>
    <property type="molecule type" value="Genomic_DNA"/>
</dbReference>
<gene>
    <name evidence="3" type="ORF">GH714_042888</name>
</gene>
<accession>A0A6A6K0P3</accession>
<evidence type="ECO:0000256" key="2">
    <source>
        <dbReference type="SAM" id="SignalP"/>
    </source>
</evidence>
<name>A0A6A6K0P3_HEVBR</name>
<feature type="compositionally biased region" description="Low complexity" evidence="1">
    <location>
        <begin position="200"/>
        <end position="209"/>
    </location>
</feature>
<keyword evidence="2" id="KW-0732">Signal</keyword>